<dbReference type="Proteomes" id="UP001521116">
    <property type="component" value="Unassembled WGS sequence"/>
</dbReference>
<dbReference type="PROSITE" id="PS50181">
    <property type="entry name" value="FBOX"/>
    <property type="match status" value="1"/>
</dbReference>
<accession>A0ABR3SB64</accession>
<evidence type="ECO:0000256" key="1">
    <source>
        <dbReference type="SAM" id="MobiDB-lite"/>
    </source>
</evidence>
<comment type="caution">
    <text evidence="3">The sequence shown here is derived from an EMBL/GenBank/DDBJ whole genome shotgun (WGS) entry which is preliminary data.</text>
</comment>
<feature type="region of interest" description="Disordered" evidence="1">
    <location>
        <begin position="25"/>
        <end position="68"/>
    </location>
</feature>
<evidence type="ECO:0000259" key="2">
    <source>
        <dbReference type="PROSITE" id="PS50181"/>
    </source>
</evidence>
<evidence type="ECO:0000313" key="4">
    <source>
        <dbReference type="Proteomes" id="UP001521116"/>
    </source>
</evidence>
<gene>
    <name evidence="3" type="ORF">SLS56_011822</name>
</gene>
<feature type="compositionally biased region" description="Acidic residues" evidence="1">
    <location>
        <begin position="51"/>
        <end position="68"/>
    </location>
</feature>
<evidence type="ECO:0000313" key="3">
    <source>
        <dbReference type="EMBL" id="KAL1615432.1"/>
    </source>
</evidence>
<feature type="domain" description="F-box" evidence="2">
    <location>
        <begin position="224"/>
        <end position="271"/>
    </location>
</feature>
<dbReference type="InterPro" id="IPR001810">
    <property type="entry name" value="F-box_dom"/>
</dbReference>
<proteinExistence type="predicted"/>
<organism evidence="3 4">
    <name type="scientific">Neofusicoccum ribis</name>
    <dbReference type="NCBI Taxonomy" id="45134"/>
    <lineage>
        <taxon>Eukaryota</taxon>
        <taxon>Fungi</taxon>
        <taxon>Dikarya</taxon>
        <taxon>Ascomycota</taxon>
        <taxon>Pezizomycotina</taxon>
        <taxon>Dothideomycetes</taxon>
        <taxon>Dothideomycetes incertae sedis</taxon>
        <taxon>Botryosphaeriales</taxon>
        <taxon>Botryosphaeriaceae</taxon>
        <taxon>Neofusicoccum</taxon>
    </lineage>
</organism>
<sequence>MGSWDCYCAICGSTISGATISEKPRTARFHKRRAEERREAAAAAAGQDAPVNEESDEDSDDNESLDSYDEEYSYDPAILSDEDIEWTSSLHILGFNPDANNITNYRTDGSGAPPVFPFHWCCFELLLKVLTNTTDLDRLDKELLYNVMQDLAQDDTRCLSLDYGGAGAAQSQFWESLPGQEFLVVKPAFVPLLADILPVAIGGETFKNSPQAETPANLEARIANDPFTNMPYDILYKILCFLSFDSISNLSIASWPVHVSLRNNGGFWRQLARNSMPWFFELHGLMEDEKLMEGRNFHKLYLWLEKMTRPKPWVNESFMAVANRRRIWGVCEQLAGLYHTRMSKRANREEFGEVPLVIYPQPTANTETVSTQWVRSMEELDSGVALFHAFWNDDGSLTGLSMSLSGGSQRLFGRDNAVEGVPKHTVTIKSLPEFKGLILHLKPMQIQKRGAETFIVGIT</sequence>
<dbReference type="InterPro" id="IPR036047">
    <property type="entry name" value="F-box-like_dom_sf"/>
</dbReference>
<dbReference type="EMBL" id="JAJVDC020000313">
    <property type="protein sequence ID" value="KAL1615432.1"/>
    <property type="molecule type" value="Genomic_DNA"/>
</dbReference>
<dbReference type="SUPFAM" id="SSF81383">
    <property type="entry name" value="F-box domain"/>
    <property type="match status" value="1"/>
</dbReference>
<name>A0ABR3SB64_9PEZI</name>
<keyword evidence="4" id="KW-1185">Reference proteome</keyword>
<protein>
    <recommendedName>
        <fullName evidence="2">F-box domain-containing protein</fullName>
    </recommendedName>
</protein>
<reference evidence="3 4" key="1">
    <citation type="submission" date="2024-02" db="EMBL/GenBank/DDBJ databases">
        <title>De novo assembly and annotation of 12 fungi associated with fruit tree decline syndrome in Ontario, Canada.</title>
        <authorList>
            <person name="Sulman M."/>
            <person name="Ellouze W."/>
            <person name="Ilyukhin E."/>
        </authorList>
    </citation>
    <scope>NUCLEOTIDE SEQUENCE [LARGE SCALE GENOMIC DNA]</scope>
    <source>
        <strain evidence="3 4">M1-105</strain>
    </source>
</reference>
<feature type="non-terminal residue" evidence="3">
    <location>
        <position position="459"/>
    </location>
</feature>